<name>A0ABQ4E2W4_9ACTN</name>
<sequence length="70" mass="7687">MPRTACTVWLRLTTKSRVSERASIIGGSPVGWVGGSVESGAGELRRQRVACRRKRRVARVGGSFVSCRKR</sequence>
<protein>
    <submittedName>
        <fullName evidence="1">Uncharacterized protein</fullName>
    </submittedName>
</protein>
<dbReference type="EMBL" id="BONW01000016">
    <property type="protein sequence ID" value="GIG88666.1"/>
    <property type="molecule type" value="Genomic_DNA"/>
</dbReference>
<organism evidence="1 2">
    <name type="scientific">Plantactinospora endophytica</name>
    <dbReference type="NCBI Taxonomy" id="673535"/>
    <lineage>
        <taxon>Bacteria</taxon>
        <taxon>Bacillati</taxon>
        <taxon>Actinomycetota</taxon>
        <taxon>Actinomycetes</taxon>
        <taxon>Micromonosporales</taxon>
        <taxon>Micromonosporaceae</taxon>
        <taxon>Plantactinospora</taxon>
    </lineage>
</organism>
<dbReference type="Proteomes" id="UP000646749">
    <property type="component" value="Unassembled WGS sequence"/>
</dbReference>
<comment type="caution">
    <text evidence="1">The sequence shown here is derived from an EMBL/GenBank/DDBJ whole genome shotgun (WGS) entry which is preliminary data.</text>
</comment>
<gene>
    <name evidence="1" type="ORF">Pen02_36020</name>
</gene>
<keyword evidence="2" id="KW-1185">Reference proteome</keyword>
<reference evidence="1 2" key="1">
    <citation type="submission" date="2021-01" db="EMBL/GenBank/DDBJ databases">
        <title>Whole genome shotgun sequence of Plantactinospora endophytica NBRC 110450.</title>
        <authorList>
            <person name="Komaki H."/>
            <person name="Tamura T."/>
        </authorList>
    </citation>
    <scope>NUCLEOTIDE SEQUENCE [LARGE SCALE GENOMIC DNA]</scope>
    <source>
        <strain evidence="1 2">NBRC 110450</strain>
    </source>
</reference>
<evidence type="ECO:0000313" key="1">
    <source>
        <dbReference type="EMBL" id="GIG88666.1"/>
    </source>
</evidence>
<proteinExistence type="predicted"/>
<accession>A0ABQ4E2W4</accession>
<evidence type="ECO:0000313" key="2">
    <source>
        <dbReference type="Proteomes" id="UP000646749"/>
    </source>
</evidence>